<evidence type="ECO:0000256" key="2">
    <source>
        <dbReference type="SAM" id="Phobius"/>
    </source>
</evidence>
<dbReference type="Proteomes" id="UP000272400">
    <property type="component" value="Unassembled WGS sequence"/>
</dbReference>
<feature type="region of interest" description="Disordered" evidence="1">
    <location>
        <begin position="55"/>
        <end position="110"/>
    </location>
</feature>
<feature type="transmembrane region" description="Helical" evidence="2">
    <location>
        <begin position="6"/>
        <end position="23"/>
    </location>
</feature>
<evidence type="ECO:0000313" key="4">
    <source>
        <dbReference type="Proteomes" id="UP000272400"/>
    </source>
</evidence>
<dbReference type="AlphaFoldDB" id="A0A3N1DCS6"/>
<proteinExistence type="predicted"/>
<protein>
    <submittedName>
        <fullName evidence="3">Uncharacterized protein</fullName>
    </submittedName>
</protein>
<keyword evidence="2" id="KW-0812">Transmembrane</keyword>
<organism evidence="3 4">
    <name type="scientific">Actinocorallia herbida</name>
    <dbReference type="NCBI Taxonomy" id="58109"/>
    <lineage>
        <taxon>Bacteria</taxon>
        <taxon>Bacillati</taxon>
        <taxon>Actinomycetota</taxon>
        <taxon>Actinomycetes</taxon>
        <taxon>Streptosporangiales</taxon>
        <taxon>Thermomonosporaceae</taxon>
        <taxon>Actinocorallia</taxon>
    </lineage>
</organism>
<evidence type="ECO:0000256" key="1">
    <source>
        <dbReference type="SAM" id="MobiDB-lite"/>
    </source>
</evidence>
<keyword evidence="2" id="KW-1133">Transmembrane helix</keyword>
<feature type="compositionally biased region" description="Acidic residues" evidence="1">
    <location>
        <begin position="79"/>
        <end position="89"/>
    </location>
</feature>
<accession>A0A3N1DCS6</accession>
<dbReference type="RefSeq" id="WP_123671081.1">
    <property type="nucleotide sequence ID" value="NZ_RJKE01000001.1"/>
</dbReference>
<evidence type="ECO:0000313" key="3">
    <source>
        <dbReference type="EMBL" id="ROO91327.1"/>
    </source>
</evidence>
<feature type="transmembrane region" description="Helical" evidence="2">
    <location>
        <begin position="124"/>
        <end position="143"/>
    </location>
</feature>
<keyword evidence="2" id="KW-0472">Membrane</keyword>
<gene>
    <name evidence="3" type="ORF">EDD29_9081</name>
</gene>
<reference evidence="3 4" key="1">
    <citation type="submission" date="2018-11" db="EMBL/GenBank/DDBJ databases">
        <title>Sequencing the genomes of 1000 actinobacteria strains.</title>
        <authorList>
            <person name="Klenk H.-P."/>
        </authorList>
    </citation>
    <scope>NUCLEOTIDE SEQUENCE [LARGE SCALE GENOMIC DNA]</scope>
    <source>
        <strain evidence="3 4">DSM 44254</strain>
    </source>
</reference>
<sequence length="228" mass="24978">MSSTLLYLAIVAVWAVVLVPMWLHRDSDASSGFTRLLGRRPQAAEYDDYPFEQGEAESVEVTGRKPGFQAPEPTVEAAGSEEPDDDLDVPEPVRRPARQPLTHGHRRARRSAVIARRRRNTTTLTLFTAVSLLSALFTLAPWWIALPPFLLFAAHLALLRTATRIDAVRAAERRADAAADAAARRAAEAAARQAAALRPNADILPFAARPEPVEVFDQFADQPRAVGN</sequence>
<comment type="caution">
    <text evidence="3">The sequence shown here is derived from an EMBL/GenBank/DDBJ whole genome shotgun (WGS) entry which is preliminary data.</text>
</comment>
<keyword evidence="4" id="KW-1185">Reference proteome</keyword>
<dbReference type="EMBL" id="RJKE01000001">
    <property type="protein sequence ID" value="ROO91327.1"/>
    <property type="molecule type" value="Genomic_DNA"/>
</dbReference>
<name>A0A3N1DCS6_9ACTN</name>